<name>W9RHS3_9ROSA</name>
<proteinExistence type="predicted"/>
<dbReference type="EMBL" id="KE345062">
    <property type="protein sequence ID" value="EXB93241.1"/>
    <property type="molecule type" value="Genomic_DNA"/>
</dbReference>
<dbReference type="Proteomes" id="UP000030645">
    <property type="component" value="Unassembled WGS sequence"/>
</dbReference>
<evidence type="ECO:0000313" key="1">
    <source>
        <dbReference type="EMBL" id="EXB93241.1"/>
    </source>
</evidence>
<organism evidence="1 2">
    <name type="scientific">Morus notabilis</name>
    <dbReference type="NCBI Taxonomy" id="981085"/>
    <lineage>
        <taxon>Eukaryota</taxon>
        <taxon>Viridiplantae</taxon>
        <taxon>Streptophyta</taxon>
        <taxon>Embryophyta</taxon>
        <taxon>Tracheophyta</taxon>
        <taxon>Spermatophyta</taxon>
        <taxon>Magnoliopsida</taxon>
        <taxon>eudicotyledons</taxon>
        <taxon>Gunneridae</taxon>
        <taxon>Pentapetalae</taxon>
        <taxon>rosids</taxon>
        <taxon>fabids</taxon>
        <taxon>Rosales</taxon>
        <taxon>Moraceae</taxon>
        <taxon>Moreae</taxon>
        <taxon>Morus</taxon>
    </lineage>
</organism>
<accession>W9RHS3</accession>
<keyword evidence="2" id="KW-1185">Reference proteome</keyword>
<reference evidence="2" key="1">
    <citation type="submission" date="2013-01" db="EMBL/GenBank/DDBJ databases">
        <title>Draft Genome Sequence of a Mulberry Tree, Morus notabilis C.K. Schneid.</title>
        <authorList>
            <person name="He N."/>
            <person name="Zhao S."/>
        </authorList>
    </citation>
    <scope>NUCLEOTIDE SEQUENCE</scope>
</reference>
<gene>
    <name evidence="1" type="ORF">L484_024585</name>
</gene>
<sequence length="90" mass="9769">MVRGCGRRRICLEKMFYSSIWAEPCNSGVTEAGLGGSSVIGPRCAISTWKGRIPSGFGLGHVIPKRLKRTPARFGLAYVIPARLGRIPPK</sequence>
<dbReference type="AlphaFoldDB" id="W9RHS3"/>
<protein>
    <submittedName>
        <fullName evidence="1">Uncharacterized protein</fullName>
    </submittedName>
</protein>
<evidence type="ECO:0000313" key="2">
    <source>
        <dbReference type="Proteomes" id="UP000030645"/>
    </source>
</evidence>